<dbReference type="PANTHER" id="PTHR37947">
    <property type="entry name" value="BLL2462 PROTEIN"/>
    <property type="match status" value="1"/>
</dbReference>
<gene>
    <name evidence="2" type="ORF">AB840_04665</name>
</gene>
<name>A0A0J6ZQ58_9FIRM</name>
<dbReference type="RefSeq" id="WP_048513677.1">
    <property type="nucleotide sequence ID" value="NZ_FUXD01000014.1"/>
</dbReference>
<dbReference type="OrthoDB" id="9781333at2"/>
<sequence length="252" mass="27869">MNTKQTKKKILFGGESWTSFTTHVKGFDTFTTSVYEEGITYIAQAIEKAGYELVYIPGQHVAEQFPRTVEEFSEYACVVLSDIGSNTLLLSDDTFKRGLQTPNRCQSIASYVEQGGAFLMIGGYLSFSGIDHKARFGQTAIGDILPVGCLSGDDREEHPEGIVPQVREKHPALNGLPAEWPHFLGYNKVVPKETSEIPVMINGDPLLAFGHFGKGKTAVFTSDCAPHWGPQAFLSWAGYNTLWKNIFEYIMG</sequence>
<dbReference type="EMBL" id="LEKT01000010">
    <property type="protein sequence ID" value="KMO87061.1"/>
    <property type="molecule type" value="Genomic_DNA"/>
</dbReference>
<dbReference type="Proteomes" id="UP000036503">
    <property type="component" value="Unassembled WGS sequence"/>
</dbReference>
<comment type="caution">
    <text evidence="2">The sequence shown here is derived from an EMBL/GenBank/DDBJ whole genome shotgun (WGS) entry which is preliminary data.</text>
</comment>
<dbReference type="InterPro" id="IPR010768">
    <property type="entry name" value="GATase1-like"/>
</dbReference>
<dbReference type="InParanoid" id="A0A0J6ZQ58"/>
<dbReference type="STRING" id="39029.BSR42_11230"/>
<proteinExistence type="predicted"/>
<keyword evidence="3" id="KW-1185">Reference proteome</keyword>
<organism evidence="2 3">
    <name type="scientific">Megasphaera cerevisiae DSM 20462</name>
    <dbReference type="NCBI Taxonomy" id="1122219"/>
    <lineage>
        <taxon>Bacteria</taxon>
        <taxon>Bacillati</taxon>
        <taxon>Bacillota</taxon>
        <taxon>Negativicutes</taxon>
        <taxon>Veillonellales</taxon>
        <taxon>Veillonellaceae</taxon>
        <taxon>Megasphaera</taxon>
    </lineage>
</organism>
<reference evidence="2 3" key="1">
    <citation type="submission" date="2015-06" db="EMBL/GenBank/DDBJ databases">
        <title>Draft genome sequence of beer spoilage bacterium Megasphaera cerevisiae type strain 20462.</title>
        <authorList>
            <person name="Kutumbaka K."/>
            <person name="Pasmowitz J."/>
            <person name="Mategko J."/>
            <person name="Reyes D."/>
            <person name="Friedrich A."/>
            <person name="Han S."/>
            <person name="Martens-Habbena W."/>
            <person name="Neal-McKinney J."/>
            <person name="Janagama H.K."/>
            <person name="Nadala C."/>
            <person name="Samadpour M."/>
        </authorList>
    </citation>
    <scope>NUCLEOTIDE SEQUENCE [LARGE SCALE GENOMIC DNA]</scope>
    <source>
        <strain evidence="2 3">DSM 20462</strain>
    </source>
</reference>
<dbReference type="InterPro" id="IPR029062">
    <property type="entry name" value="Class_I_gatase-like"/>
</dbReference>
<protein>
    <submittedName>
        <fullName evidence="2">Cytoplasmic protein</fullName>
    </submittedName>
</protein>
<evidence type="ECO:0000313" key="3">
    <source>
        <dbReference type="Proteomes" id="UP000036503"/>
    </source>
</evidence>
<dbReference type="PATRIC" id="fig|1122219.3.peg.3448"/>
<evidence type="ECO:0000313" key="2">
    <source>
        <dbReference type="EMBL" id="KMO87061.1"/>
    </source>
</evidence>
<dbReference type="AlphaFoldDB" id="A0A0J6ZQ58"/>
<accession>A0A0J6ZQ58</accession>
<dbReference type="Gene3D" id="3.40.50.880">
    <property type="match status" value="1"/>
</dbReference>
<dbReference type="Pfam" id="PF07090">
    <property type="entry name" value="GATase1_like"/>
    <property type="match status" value="1"/>
</dbReference>
<dbReference type="CDD" id="cd03143">
    <property type="entry name" value="A4_beta-galactosidase_middle_domain"/>
    <property type="match status" value="1"/>
</dbReference>
<feature type="domain" description="Putative glutamine amidotransferase" evidence="1">
    <location>
        <begin position="9"/>
        <end position="250"/>
    </location>
</feature>
<dbReference type="PANTHER" id="PTHR37947:SF1">
    <property type="entry name" value="BLL2462 PROTEIN"/>
    <property type="match status" value="1"/>
</dbReference>
<dbReference type="SUPFAM" id="SSF52317">
    <property type="entry name" value="Class I glutamine amidotransferase-like"/>
    <property type="match status" value="1"/>
</dbReference>
<evidence type="ECO:0000259" key="1">
    <source>
        <dbReference type="Pfam" id="PF07090"/>
    </source>
</evidence>